<dbReference type="STRING" id="134849.SAMN05443668_13321"/>
<gene>
    <name evidence="2" type="ORF">SAMN05443668_13321</name>
</gene>
<proteinExistence type="predicted"/>
<feature type="compositionally biased region" description="Basic residues" evidence="1">
    <location>
        <begin position="411"/>
        <end position="424"/>
    </location>
</feature>
<sequence>MSAPSAEHSATLSPEHAHALAIGLRYGVPESLVTAVRSARDGRGACRAAAVDVRFDLRTVRHAFGREIRDHLCDDLHHLAPDALRRHLPRQVHGAGCLRAGLVVALADYGPTTLVALTPPEALAAGERIQLALRPHADPRYRLDRHRHHWDTRGAAPAARHDPDDITRLQDAGDVRAAWTAAGIAIDGPEAALDRLAAVPVNLPALRSEARRCHPGADTVVFLPGRRLAVVLSGLDGPTVTAIVLPTGRAAGLPVLPEAAWARPVADELVRLGYLRRDAETAVPTRLRVSCGGRAHSVRLENGQWQAADHTPEQIARERALARLGGPLGGCLRVIEERAADVETARDVDRYLQHGRVTDAQAVVTARLGAAVTVESLAPEPFARLREATLRYRLHLAGLPPLVPAPPHTIRPPRKGARHHQVIR</sequence>
<dbReference type="OrthoDB" id="3276909at2"/>
<dbReference type="AlphaFoldDB" id="A0A1M7RP95"/>
<feature type="region of interest" description="Disordered" evidence="1">
    <location>
        <begin position="405"/>
        <end position="424"/>
    </location>
</feature>
<dbReference type="EMBL" id="FRCS01000033">
    <property type="protein sequence ID" value="SHN48074.1"/>
    <property type="molecule type" value="Genomic_DNA"/>
</dbReference>
<protein>
    <submittedName>
        <fullName evidence="2">Uncharacterized protein</fullName>
    </submittedName>
</protein>
<name>A0A1M7RP95_9ACTN</name>
<reference evidence="2 3" key="1">
    <citation type="submission" date="2016-11" db="EMBL/GenBank/DDBJ databases">
        <authorList>
            <person name="Jaros S."/>
            <person name="Januszkiewicz K."/>
            <person name="Wedrychowicz H."/>
        </authorList>
    </citation>
    <scope>NUCLEOTIDE SEQUENCE [LARGE SCALE GENOMIC DNA]</scope>
    <source>
        <strain evidence="2 3">DSM 46144</strain>
    </source>
</reference>
<evidence type="ECO:0000313" key="2">
    <source>
        <dbReference type="EMBL" id="SHN48074.1"/>
    </source>
</evidence>
<evidence type="ECO:0000313" key="3">
    <source>
        <dbReference type="Proteomes" id="UP000184440"/>
    </source>
</evidence>
<keyword evidence="3" id="KW-1185">Reference proteome</keyword>
<organism evidence="2 3">
    <name type="scientific">Cryptosporangium aurantiacum</name>
    <dbReference type="NCBI Taxonomy" id="134849"/>
    <lineage>
        <taxon>Bacteria</taxon>
        <taxon>Bacillati</taxon>
        <taxon>Actinomycetota</taxon>
        <taxon>Actinomycetes</taxon>
        <taxon>Cryptosporangiales</taxon>
        <taxon>Cryptosporangiaceae</taxon>
        <taxon>Cryptosporangium</taxon>
    </lineage>
</organism>
<dbReference type="RefSeq" id="WP_073266522.1">
    <property type="nucleotide sequence ID" value="NZ_FRCS01000033.1"/>
</dbReference>
<accession>A0A1M7RP95</accession>
<dbReference type="Proteomes" id="UP000184440">
    <property type="component" value="Unassembled WGS sequence"/>
</dbReference>
<evidence type="ECO:0000256" key="1">
    <source>
        <dbReference type="SAM" id="MobiDB-lite"/>
    </source>
</evidence>